<dbReference type="EC" id="2.7.13.3" evidence="3"/>
<evidence type="ECO:0000256" key="2">
    <source>
        <dbReference type="ARBA" id="ARBA00004651"/>
    </source>
</evidence>
<dbReference type="PROSITE" id="PS50109">
    <property type="entry name" value="HIS_KIN"/>
    <property type="match status" value="1"/>
</dbReference>
<evidence type="ECO:0000256" key="7">
    <source>
        <dbReference type="ARBA" id="ARBA00022692"/>
    </source>
</evidence>
<comment type="caution">
    <text evidence="17">The sequence shown here is derived from an EMBL/GenBank/DDBJ whole genome shotgun (WGS) entry which is preliminary data.</text>
</comment>
<evidence type="ECO:0000259" key="15">
    <source>
        <dbReference type="PROSITE" id="PS50109"/>
    </source>
</evidence>
<dbReference type="PRINTS" id="PR00344">
    <property type="entry name" value="BCTRLSENSOR"/>
</dbReference>
<evidence type="ECO:0000313" key="17">
    <source>
        <dbReference type="EMBL" id="MBO7748620.1"/>
    </source>
</evidence>
<dbReference type="InterPro" id="IPR033479">
    <property type="entry name" value="dCache_1"/>
</dbReference>
<dbReference type="PROSITE" id="PS50885">
    <property type="entry name" value="HAMP"/>
    <property type="match status" value="1"/>
</dbReference>
<evidence type="ECO:0000256" key="11">
    <source>
        <dbReference type="ARBA" id="ARBA00022989"/>
    </source>
</evidence>
<dbReference type="GO" id="GO:0016301">
    <property type="term" value="F:kinase activity"/>
    <property type="evidence" value="ECO:0007669"/>
    <property type="project" value="UniProtKB-KW"/>
</dbReference>
<dbReference type="Pfam" id="PF02518">
    <property type="entry name" value="HATPase_c"/>
    <property type="match status" value="1"/>
</dbReference>
<dbReference type="Gene3D" id="3.30.450.20">
    <property type="entry name" value="PAS domain"/>
    <property type="match status" value="2"/>
</dbReference>
<evidence type="ECO:0000259" key="16">
    <source>
        <dbReference type="PROSITE" id="PS50885"/>
    </source>
</evidence>
<dbReference type="CDD" id="cd12912">
    <property type="entry name" value="PDC2_MCP_like"/>
    <property type="match status" value="1"/>
</dbReference>
<feature type="domain" description="Histidine kinase" evidence="15">
    <location>
        <begin position="484"/>
        <end position="592"/>
    </location>
</feature>
<keyword evidence="11 14" id="KW-1133">Transmembrane helix</keyword>
<dbReference type="SUPFAM" id="SSF55874">
    <property type="entry name" value="ATPase domain of HSP90 chaperone/DNA topoisomerase II/histidine kinase"/>
    <property type="match status" value="1"/>
</dbReference>
<dbReference type="InterPro" id="IPR005467">
    <property type="entry name" value="His_kinase_dom"/>
</dbReference>
<name>A0ABS3WK03_9BACL</name>
<dbReference type="InterPro" id="IPR004358">
    <property type="entry name" value="Sig_transdc_His_kin-like_C"/>
</dbReference>
<dbReference type="RefSeq" id="WP_208851164.1">
    <property type="nucleotide sequence ID" value="NZ_JAGGDJ010000065.1"/>
</dbReference>
<keyword evidence="6" id="KW-0808">Transferase</keyword>
<dbReference type="Gene3D" id="6.10.340.10">
    <property type="match status" value="1"/>
</dbReference>
<keyword evidence="13 14" id="KW-0472">Membrane</keyword>
<reference evidence="17 18" key="1">
    <citation type="submission" date="2021-03" db="EMBL/GenBank/DDBJ databases">
        <title>Paenibacillus artemisicola MWE-103 whole genome sequence.</title>
        <authorList>
            <person name="Ham Y.J."/>
        </authorList>
    </citation>
    <scope>NUCLEOTIDE SEQUENCE [LARGE SCALE GENOMIC DNA]</scope>
    <source>
        <strain evidence="17 18">MWE-103</strain>
    </source>
</reference>
<dbReference type="PANTHER" id="PTHR34220">
    <property type="entry name" value="SENSOR HISTIDINE KINASE YPDA"/>
    <property type="match status" value="1"/>
</dbReference>
<dbReference type="EMBL" id="JAGGDJ010000065">
    <property type="protein sequence ID" value="MBO7748620.1"/>
    <property type="molecule type" value="Genomic_DNA"/>
</dbReference>
<comment type="catalytic activity">
    <reaction evidence="1">
        <text>ATP + protein L-histidine = ADP + protein N-phospho-L-histidine.</text>
        <dbReference type="EC" id="2.7.13.3"/>
    </reaction>
</comment>
<proteinExistence type="predicted"/>
<accession>A0ABS3WK03</accession>
<dbReference type="Gene3D" id="3.30.565.10">
    <property type="entry name" value="Histidine kinase-like ATPase, C-terminal domain"/>
    <property type="match status" value="1"/>
</dbReference>
<dbReference type="InterPro" id="IPR050640">
    <property type="entry name" value="Bact_2-comp_sensor_kinase"/>
</dbReference>
<sequence>MRTFITFKQKLIITYIVFIVLPLSVLGFGAYDLYRSAMEHKLSDFAQQVAVSTASNIDNYMKELEKFTLQPYYNRDLQDLLTLRKPLDPSAQLEKRETLEKNFSLWQSQRDSVQGIYYFDLPGKLPPQIYSTGDPAASVRLETMPWYNAFRASDENLAFLSLHKPYFADEQAAKNQPQVFSLVRKIYKSTTMLEYAGYFEVDFKLDDIRQIMDQVNLGENGSFLIMDDKGQVVYANDAIDDDLLAALPKLPNDDQGKQRVTLGSKKNVVVYSKVGSYGWTVVGDVPVVQIASGNSSVRNSMILLGLACIGFAILLSTWSSIQITKPIYSLIALIKRVEMEDFQISYPNPPRNEIGHLIRSIIRMSRKLDETIRHLYQAEIFRKESELQALKSQINPHFLFNTLETIKMKAEIDEADSTVDMLTSLGKLVKASIYRGSDFITFREEREYLTSYFHIQAGRYDTRFDMSVEVEDGLLDHYLPRLTIQPLIENAFYHGLELKPGKGKLAVGIRREQEAVIVTVADDGLGIAPERLRQLNRQLQGSMAGVARSGDSVGLANVHARMKLYFGDNAAMTIASEPGSGTTIRLALPLICSESEVHAYVSRHSRR</sequence>
<evidence type="ECO:0000256" key="14">
    <source>
        <dbReference type="SAM" id="Phobius"/>
    </source>
</evidence>
<keyword evidence="4" id="KW-1003">Cell membrane</keyword>
<feature type="domain" description="HAMP" evidence="16">
    <location>
        <begin position="321"/>
        <end position="373"/>
    </location>
</feature>
<protein>
    <recommendedName>
        <fullName evidence="3">histidine kinase</fullName>
        <ecNumber evidence="3">2.7.13.3</ecNumber>
    </recommendedName>
</protein>
<evidence type="ECO:0000256" key="9">
    <source>
        <dbReference type="ARBA" id="ARBA00022777"/>
    </source>
</evidence>
<dbReference type="Pfam" id="PF02743">
    <property type="entry name" value="dCache_1"/>
    <property type="match status" value="1"/>
</dbReference>
<feature type="transmembrane region" description="Helical" evidence="14">
    <location>
        <begin position="12"/>
        <end position="34"/>
    </location>
</feature>
<dbReference type="SMART" id="SM00387">
    <property type="entry name" value="HATPase_c"/>
    <property type="match status" value="1"/>
</dbReference>
<evidence type="ECO:0000256" key="3">
    <source>
        <dbReference type="ARBA" id="ARBA00012438"/>
    </source>
</evidence>
<evidence type="ECO:0000256" key="6">
    <source>
        <dbReference type="ARBA" id="ARBA00022679"/>
    </source>
</evidence>
<keyword evidence="9 17" id="KW-0418">Kinase</keyword>
<dbReference type="PANTHER" id="PTHR34220:SF7">
    <property type="entry name" value="SENSOR HISTIDINE KINASE YPDA"/>
    <property type="match status" value="1"/>
</dbReference>
<dbReference type="Proteomes" id="UP000670947">
    <property type="component" value="Unassembled WGS sequence"/>
</dbReference>
<evidence type="ECO:0000256" key="1">
    <source>
        <dbReference type="ARBA" id="ARBA00000085"/>
    </source>
</evidence>
<organism evidence="17 18">
    <name type="scientific">Paenibacillus artemisiicola</name>
    <dbReference type="NCBI Taxonomy" id="1172618"/>
    <lineage>
        <taxon>Bacteria</taxon>
        <taxon>Bacillati</taxon>
        <taxon>Bacillota</taxon>
        <taxon>Bacilli</taxon>
        <taxon>Bacillales</taxon>
        <taxon>Paenibacillaceae</taxon>
        <taxon>Paenibacillus</taxon>
    </lineage>
</organism>
<comment type="subcellular location">
    <subcellularLocation>
        <location evidence="2">Cell membrane</location>
        <topology evidence="2">Multi-pass membrane protein</topology>
    </subcellularLocation>
</comment>
<keyword evidence="8" id="KW-0547">Nucleotide-binding</keyword>
<keyword evidence="12" id="KW-0902">Two-component regulatory system</keyword>
<evidence type="ECO:0000256" key="8">
    <source>
        <dbReference type="ARBA" id="ARBA00022741"/>
    </source>
</evidence>
<keyword evidence="7 14" id="KW-0812">Transmembrane</keyword>
<dbReference type="InterPro" id="IPR010559">
    <property type="entry name" value="Sig_transdc_His_kin_internal"/>
</dbReference>
<evidence type="ECO:0000256" key="13">
    <source>
        <dbReference type="ARBA" id="ARBA00023136"/>
    </source>
</evidence>
<keyword evidence="10" id="KW-0067">ATP-binding</keyword>
<keyword evidence="18" id="KW-1185">Reference proteome</keyword>
<dbReference type="InterPro" id="IPR003594">
    <property type="entry name" value="HATPase_dom"/>
</dbReference>
<gene>
    <name evidence="17" type="ORF">I8J29_31030</name>
</gene>
<keyword evidence="5" id="KW-0597">Phosphoprotein</keyword>
<dbReference type="Pfam" id="PF06580">
    <property type="entry name" value="His_kinase"/>
    <property type="match status" value="1"/>
</dbReference>
<dbReference type="SUPFAM" id="SSF158472">
    <property type="entry name" value="HAMP domain-like"/>
    <property type="match status" value="1"/>
</dbReference>
<dbReference type="InterPro" id="IPR003660">
    <property type="entry name" value="HAMP_dom"/>
</dbReference>
<evidence type="ECO:0000256" key="5">
    <source>
        <dbReference type="ARBA" id="ARBA00022553"/>
    </source>
</evidence>
<evidence type="ECO:0000313" key="18">
    <source>
        <dbReference type="Proteomes" id="UP000670947"/>
    </source>
</evidence>
<dbReference type="InterPro" id="IPR036890">
    <property type="entry name" value="HATPase_C_sf"/>
</dbReference>
<evidence type="ECO:0000256" key="10">
    <source>
        <dbReference type="ARBA" id="ARBA00022840"/>
    </source>
</evidence>
<evidence type="ECO:0000256" key="12">
    <source>
        <dbReference type="ARBA" id="ARBA00023012"/>
    </source>
</evidence>
<evidence type="ECO:0000256" key="4">
    <source>
        <dbReference type="ARBA" id="ARBA00022475"/>
    </source>
</evidence>